<evidence type="ECO:0000313" key="2">
    <source>
        <dbReference type="EMBL" id="MCS5711132.1"/>
    </source>
</evidence>
<dbReference type="Pfam" id="PF16932">
    <property type="entry name" value="T4SS_TraI"/>
    <property type="match status" value="1"/>
</dbReference>
<reference evidence="2" key="2">
    <citation type="journal article" date="2016" name="Genome Announc.">
        <title>Draft Genome Sequences of Two Novel Amoeba-Resistant Intranuclear Bacteria, 'Candidatus Berkiella cookevillensis' and 'Candidatus Berkiella aquae'.</title>
        <authorList>
            <person name="Mehari Y.T."/>
            <person name="Arivett B.A."/>
            <person name="Farone A.L."/>
            <person name="Gunderson J.H."/>
            <person name="Farone M.B."/>
        </authorList>
    </citation>
    <scope>NUCLEOTIDE SEQUENCE</scope>
    <source>
        <strain evidence="2">HT99</strain>
    </source>
</reference>
<reference evidence="2" key="3">
    <citation type="submission" date="2021-06" db="EMBL/GenBank/DDBJ databases">
        <title>Genomic Description and Analysis of Intracellular Bacteria, Candidatus Berkiella cookevillensis and Candidatus Berkiella aquae.</title>
        <authorList>
            <person name="Kidane D.T."/>
            <person name="Mehari Y.T."/>
            <person name="Rice F.C."/>
            <person name="Arivett B.A."/>
            <person name="Farone A.L."/>
            <person name="Berk S.G."/>
            <person name="Farone M.B."/>
        </authorList>
    </citation>
    <scope>NUCLEOTIDE SEQUENCE</scope>
    <source>
        <strain evidence="2">HT99</strain>
    </source>
</reference>
<comment type="caution">
    <text evidence="1">The sequence shown here is derived from an EMBL/GenBank/DDBJ whole genome shotgun (WGS) entry which is preliminary data.</text>
</comment>
<proteinExistence type="predicted"/>
<evidence type="ECO:0000313" key="1">
    <source>
        <dbReference type="EMBL" id="KRG21201.1"/>
    </source>
</evidence>
<dbReference type="OrthoDB" id="7992122at2"/>
<dbReference type="EMBL" id="LKAJ02000001">
    <property type="protein sequence ID" value="MCS5711132.1"/>
    <property type="molecule type" value="Genomic_DNA"/>
</dbReference>
<protein>
    <submittedName>
        <fullName evidence="2">Type IV secretion system DotC family protein</fullName>
    </submittedName>
</protein>
<dbReference type="InterPro" id="IPR031618">
    <property type="entry name" value="T4SS_TraI"/>
</dbReference>
<sequence length="273" mass="30612">MKQSFGSMLLVGTFTVCVSCSSPGPSDVQVGPGNSTLNKYHAANNMGRSSSSLTGLRYQSIREAALSTGARAGLAWRAKQINAITYRHERQLDLIYNFHAMLLDHSVLPPILIEGRHALDQTSDELLRVSDRAYTILAQARFVTMPPTWREYLLLSYKDPDIPDRSLLPRTDSEKEVWDRYIDEGWQAGITQADVIFAENLGRLKRDYEGMVRYRSLLAQNMVSLPYVSQINLGITGGDSQMAINDRVLKITALPQFNTAGNEWTTQITPENR</sequence>
<dbReference type="Proteomes" id="UP000051497">
    <property type="component" value="Unassembled WGS sequence"/>
</dbReference>
<reference evidence="1" key="1">
    <citation type="submission" date="2015-09" db="EMBL/GenBank/DDBJ databases">
        <title>Draft Genome Sequences of Two Novel Amoeba-resistant Intranuclear Bacteria, Candidatus Berkiella cookevillensis and Candidatus Berkiella aquae.</title>
        <authorList>
            <person name="Mehari Y.T."/>
            <person name="Arivett B.A."/>
            <person name="Farone A.L."/>
            <person name="Gunderson J.H."/>
            <person name="Farone M.B."/>
        </authorList>
    </citation>
    <scope>NUCLEOTIDE SEQUENCE [LARGE SCALE GENOMIC DNA]</scope>
    <source>
        <strain evidence="1">HT99</strain>
    </source>
</reference>
<keyword evidence="3" id="KW-1185">Reference proteome</keyword>
<dbReference type="STRING" id="295108.HT99x_01757"/>
<dbReference type="EMBL" id="LKAJ01000006">
    <property type="protein sequence ID" value="KRG21201.1"/>
    <property type="molecule type" value="Genomic_DNA"/>
</dbReference>
<dbReference type="RefSeq" id="WP_075066380.1">
    <property type="nucleotide sequence ID" value="NZ_LKAJ02000001.1"/>
</dbReference>
<accession>A0A0Q9YX27</accession>
<dbReference type="AlphaFoldDB" id="A0A0Q9YX27"/>
<evidence type="ECO:0000313" key="3">
    <source>
        <dbReference type="Proteomes" id="UP000051497"/>
    </source>
</evidence>
<name>A0A0Q9YX27_9GAMM</name>
<gene>
    <name evidence="2" type="ORF">HT99x_006785</name>
    <name evidence="1" type="ORF">HT99x_01757</name>
</gene>
<organism evidence="1">
    <name type="scientific">Candidatus Berkiella aquae</name>
    <dbReference type="NCBI Taxonomy" id="295108"/>
    <lineage>
        <taxon>Bacteria</taxon>
        <taxon>Pseudomonadati</taxon>
        <taxon>Pseudomonadota</taxon>
        <taxon>Gammaproteobacteria</taxon>
        <taxon>Candidatus Berkiellales</taxon>
        <taxon>Candidatus Berkiellaceae</taxon>
        <taxon>Candidatus Berkiella</taxon>
    </lineage>
</organism>